<dbReference type="CDD" id="cd13606">
    <property type="entry name" value="PBP2_ProX_like"/>
    <property type="match status" value="1"/>
</dbReference>
<sequence length="304" mass="31779">MMLRTTGSKTRVAGAALAVALAATGALSACSSSKSGSKVVVGSAAFPENALLMEIYAQALEAKGISVDRKPNVGQRDVLYQQLKSDAITVVPEYNGALLAFLDKTNTSATTDAVDQAITAKLPSNLQILAPAAAEDNDSLVVTTALATKDNLKQISDLAPYAKDLVLGSAPEFKTRQQGLVGLKSVYNLDFKDFKALDNSGPQTVSALQHGDADIVDLYSTTPAIKTNGFVVLKDDQHLFGVQNVVPLVSKKNLPAAGVDALNAVSAKLDTPTLTGLLEQVATEKKDPADVAKAWLTSVGLNKK</sequence>
<evidence type="ECO:0000256" key="1">
    <source>
        <dbReference type="SAM" id="SignalP"/>
    </source>
</evidence>
<keyword evidence="4" id="KW-1185">Reference proteome</keyword>
<protein>
    <submittedName>
        <fullName evidence="3">ABC transporter substrate-binding protein</fullName>
    </submittedName>
</protein>
<feature type="domain" description="ABC-type glycine betaine transport system substrate-binding" evidence="2">
    <location>
        <begin position="38"/>
        <end position="297"/>
    </location>
</feature>
<dbReference type="SUPFAM" id="SSF53850">
    <property type="entry name" value="Periplasmic binding protein-like II"/>
    <property type="match status" value="1"/>
</dbReference>
<gene>
    <name evidence="3" type="ORF">GCM10009839_82230</name>
</gene>
<name>A0ABN2VDJ9_9ACTN</name>
<dbReference type="PROSITE" id="PS51257">
    <property type="entry name" value="PROKAR_LIPOPROTEIN"/>
    <property type="match status" value="1"/>
</dbReference>
<accession>A0ABN2VDJ9</accession>
<keyword evidence="1" id="KW-0732">Signal</keyword>
<feature type="chain" id="PRO_5045317343" evidence="1">
    <location>
        <begin position="29"/>
        <end position="304"/>
    </location>
</feature>
<dbReference type="Pfam" id="PF04069">
    <property type="entry name" value="OpuAC"/>
    <property type="match status" value="1"/>
</dbReference>
<proteinExistence type="predicted"/>
<comment type="caution">
    <text evidence="3">The sequence shown here is derived from an EMBL/GenBank/DDBJ whole genome shotgun (WGS) entry which is preliminary data.</text>
</comment>
<dbReference type="Gene3D" id="3.40.190.120">
    <property type="entry name" value="Osmoprotection protein (prox), domain 2"/>
    <property type="match status" value="1"/>
</dbReference>
<organism evidence="3 4">
    <name type="scientific">Catenulispora yoronensis</name>
    <dbReference type="NCBI Taxonomy" id="450799"/>
    <lineage>
        <taxon>Bacteria</taxon>
        <taxon>Bacillati</taxon>
        <taxon>Actinomycetota</taxon>
        <taxon>Actinomycetes</taxon>
        <taxon>Catenulisporales</taxon>
        <taxon>Catenulisporaceae</taxon>
        <taxon>Catenulispora</taxon>
    </lineage>
</organism>
<dbReference type="InterPro" id="IPR007210">
    <property type="entry name" value="ABC_Gly_betaine_transp_sub-bd"/>
</dbReference>
<feature type="signal peptide" evidence="1">
    <location>
        <begin position="1"/>
        <end position="28"/>
    </location>
</feature>
<dbReference type="EMBL" id="BAAAQN010000075">
    <property type="protein sequence ID" value="GAA2059423.1"/>
    <property type="molecule type" value="Genomic_DNA"/>
</dbReference>
<evidence type="ECO:0000313" key="4">
    <source>
        <dbReference type="Proteomes" id="UP001500751"/>
    </source>
</evidence>
<evidence type="ECO:0000259" key="2">
    <source>
        <dbReference type="Pfam" id="PF04069"/>
    </source>
</evidence>
<reference evidence="3 4" key="1">
    <citation type="journal article" date="2019" name="Int. J. Syst. Evol. Microbiol.">
        <title>The Global Catalogue of Microorganisms (GCM) 10K type strain sequencing project: providing services to taxonomists for standard genome sequencing and annotation.</title>
        <authorList>
            <consortium name="The Broad Institute Genomics Platform"/>
            <consortium name="The Broad Institute Genome Sequencing Center for Infectious Disease"/>
            <person name="Wu L."/>
            <person name="Ma J."/>
        </authorList>
    </citation>
    <scope>NUCLEOTIDE SEQUENCE [LARGE SCALE GENOMIC DNA]</scope>
    <source>
        <strain evidence="3 4">JCM 16014</strain>
    </source>
</reference>
<evidence type="ECO:0000313" key="3">
    <source>
        <dbReference type="EMBL" id="GAA2059423.1"/>
    </source>
</evidence>
<dbReference type="Proteomes" id="UP001500751">
    <property type="component" value="Unassembled WGS sequence"/>
</dbReference>
<dbReference type="Gene3D" id="3.40.190.10">
    <property type="entry name" value="Periplasmic binding protein-like II"/>
    <property type="match status" value="1"/>
</dbReference>
<dbReference type="RefSeq" id="WP_344671159.1">
    <property type="nucleotide sequence ID" value="NZ_BAAAQN010000075.1"/>
</dbReference>